<keyword evidence="5" id="KW-1185">Reference proteome</keyword>
<dbReference type="Pfam" id="PF07431">
    <property type="entry name" value="DUF1512"/>
    <property type="match status" value="1"/>
</dbReference>
<evidence type="ECO:0000313" key="4">
    <source>
        <dbReference type="EMBL" id="UYP45169.1"/>
    </source>
</evidence>
<keyword evidence="1" id="KW-0472">Membrane</keyword>
<gene>
    <name evidence="4" type="ORF">NEF87_001454</name>
</gene>
<sequence length="388" mass="43680">MVDILGSIADFLISFFVILLLLVFFYGQNWQGWYASKQIKRAVNDLAVWRDYGIELIKKSIDPYRSESITNREIEVFIREMLDFFVLSPSTIEPHIYQKMHFLMSRREERFHQLIKKFLPNIDDLSLTKITSLLNTTIELDSLCKNVRHNLIVGEKTKSYLFLLQTASEISQTMLTAKAYVRALDSFMGTSPIGDSIGPLAVKNFVLDNITKKNPSGDELEQDFKFNDIIFEEIMFKSRNCICGRPIGPESRVGKPGDALESLLNKLNSENRQIALIITIDAFLRLEGEKSGTVAQGLGVAIGAGKNTNIDKFQIESIALKQNPSIPLEAIVCRESIVEAVQPMTEEILGAVPKIVRLLKQIIRSQTEPQDNIIILGIGNAIGISLRD</sequence>
<evidence type="ECO:0000256" key="1">
    <source>
        <dbReference type="SAM" id="Phobius"/>
    </source>
</evidence>
<evidence type="ECO:0008006" key="6">
    <source>
        <dbReference type="Google" id="ProtNLM"/>
    </source>
</evidence>
<dbReference type="Pfam" id="PF23542">
    <property type="entry name" value="DUF1512_C"/>
    <property type="match status" value="1"/>
</dbReference>
<protein>
    <recommendedName>
        <fullName evidence="6">DUF1512 domain-containing protein</fullName>
    </recommendedName>
</protein>
<reference evidence="4" key="1">
    <citation type="submission" date="2022-09" db="EMBL/GenBank/DDBJ databases">
        <title>Actin cytoskeleton and complex cell architecture in an #Asgard archaeon.</title>
        <authorList>
            <person name="Ponce Toledo R.I."/>
            <person name="Schleper C."/>
            <person name="Rodrigues Oliveira T."/>
            <person name="Wollweber F."/>
            <person name="Xu J."/>
            <person name="Rittmann S."/>
            <person name="Klingl A."/>
            <person name="Pilhofer M."/>
        </authorList>
    </citation>
    <scope>NUCLEOTIDE SEQUENCE</scope>
    <source>
        <strain evidence="4">B-35</strain>
    </source>
</reference>
<organism evidence="4 5">
    <name type="scientific">Candidatus Lokiarchaeum ossiferum</name>
    <dbReference type="NCBI Taxonomy" id="2951803"/>
    <lineage>
        <taxon>Archaea</taxon>
        <taxon>Promethearchaeati</taxon>
        <taxon>Promethearchaeota</taxon>
        <taxon>Promethearchaeia</taxon>
        <taxon>Promethearchaeales</taxon>
        <taxon>Promethearchaeaceae</taxon>
        <taxon>Candidatus Lokiarchaeum</taxon>
    </lineage>
</organism>
<dbReference type="InterPro" id="IPR056460">
    <property type="entry name" value="DUF1512_N"/>
</dbReference>
<proteinExistence type="predicted"/>
<feature type="domain" description="DUF1512" evidence="2">
    <location>
        <begin position="12"/>
        <end position="188"/>
    </location>
</feature>
<feature type="transmembrane region" description="Helical" evidence="1">
    <location>
        <begin position="6"/>
        <end position="27"/>
    </location>
</feature>
<keyword evidence="1" id="KW-0812">Transmembrane</keyword>
<dbReference type="EMBL" id="CP104013">
    <property type="protein sequence ID" value="UYP45169.1"/>
    <property type="molecule type" value="Genomic_DNA"/>
</dbReference>
<dbReference type="InterPro" id="IPR056461">
    <property type="entry name" value="DUF1512_C"/>
</dbReference>
<evidence type="ECO:0000259" key="2">
    <source>
        <dbReference type="Pfam" id="PF07431"/>
    </source>
</evidence>
<keyword evidence="1" id="KW-1133">Transmembrane helix</keyword>
<feature type="domain" description="DUF1512" evidence="3">
    <location>
        <begin position="193"/>
        <end position="384"/>
    </location>
</feature>
<evidence type="ECO:0000313" key="5">
    <source>
        <dbReference type="Proteomes" id="UP001208689"/>
    </source>
</evidence>
<evidence type="ECO:0000259" key="3">
    <source>
        <dbReference type="Pfam" id="PF23542"/>
    </source>
</evidence>
<name>A0ABY6HRG6_9ARCH</name>
<accession>A0ABY6HRG6</accession>
<dbReference type="Proteomes" id="UP001208689">
    <property type="component" value="Chromosome"/>
</dbReference>